<dbReference type="EMBL" id="CM043021">
    <property type="protein sequence ID" value="KAI4458787.1"/>
    <property type="molecule type" value="Genomic_DNA"/>
</dbReference>
<reference evidence="1" key="1">
    <citation type="submission" date="2022-04" db="EMBL/GenBank/DDBJ databases">
        <title>Chromosome-scale genome assembly of Holotrichia oblita Faldermann.</title>
        <authorList>
            <person name="Rongchong L."/>
        </authorList>
    </citation>
    <scope>NUCLEOTIDE SEQUENCE</scope>
    <source>
        <strain evidence="1">81SQS9</strain>
    </source>
</reference>
<protein>
    <submittedName>
        <fullName evidence="1">Ropporin-1-like protein</fullName>
    </submittedName>
</protein>
<accession>A0ACB9SW44</accession>
<evidence type="ECO:0000313" key="1">
    <source>
        <dbReference type="EMBL" id="KAI4458787.1"/>
    </source>
</evidence>
<dbReference type="Proteomes" id="UP001056778">
    <property type="component" value="Chromosome 7"/>
</dbReference>
<sequence length="416" mass="46405">MDAMLQKRCAKYIYVVPEGLRELMSDISREVIRSQPTHIYTFIADYLDALMITRENARVAARLVDSIIRIGTTTVELLLETGLTKQAADRMAAIIQNAFKQYMASKKNAPSQLGTELAVSIEGEGDELGEEQEMVATIMEEYGERIENEEAAARIVQNAFRMFKARHDKEKQMLSGIIDWRVAARSAIYLYRKSGVTYEEANKAATLIKAAYKGYYTRRIMKRLLEEGKMFYVDRSDSVDFEEEEEYELEPRDTADWEDYLKIDATAEEATAEETEGGLTTTDMAETLIDSAITDLPTESEPDQATATSLTEGVGADQTYADDMDMETADYLRLTMGEDGFEDSTLAGILTTGERSSLEGGNITEEMLEGQETEVTPLDFDAPETDVEEPPIESVVTEQTEDTTVTEMTSGPETGG</sequence>
<gene>
    <name evidence="1" type="ORF">MML48_7g00006987</name>
</gene>
<name>A0ACB9SW44_HOLOL</name>
<keyword evidence="2" id="KW-1185">Reference proteome</keyword>
<proteinExistence type="predicted"/>
<comment type="caution">
    <text evidence="1">The sequence shown here is derived from an EMBL/GenBank/DDBJ whole genome shotgun (WGS) entry which is preliminary data.</text>
</comment>
<evidence type="ECO:0000313" key="2">
    <source>
        <dbReference type="Proteomes" id="UP001056778"/>
    </source>
</evidence>
<organism evidence="1 2">
    <name type="scientific">Holotrichia oblita</name>
    <name type="common">Chafer beetle</name>
    <dbReference type="NCBI Taxonomy" id="644536"/>
    <lineage>
        <taxon>Eukaryota</taxon>
        <taxon>Metazoa</taxon>
        <taxon>Ecdysozoa</taxon>
        <taxon>Arthropoda</taxon>
        <taxon>Hexapoda</taxon>
        <taxon>Insecta</taxon>
        <taxon>Pterygota</taxon>
        <taxon>Neoptera</taxon>
        <taxon>Endopterygota</taxon>
        <taxon>Coleoptera</taxon>
        <taxon>Polyphaga</taxon>
        <taxon>Scarabaeiformia</taxon>
        <taxon>Scarabaeidae</taxon>
        <taxon>Melolonthinae</taxon>
        <taxon>Holotrichia</taxon>
    </lineage>
</organism>